<dbReference type="GO" id="GO:0004252">
    <property type="term" value="F:serine-type endopeptidase activity"/>
    <property type="evidence" value="ECO:0007669"/>
    <property type="project" value="UniProtKB-UniRule"/>
</dbReference>
<feature type="domain" description="Peptidase S8/S53" evidence="9">
    <location>
        <begin position="189"/>
        <end position="505"/>
    </location>
</feature>
<sequence length="539" mass="58274">MSAWRGLCRWLLLAAVCPAAPSTASPSAAGGQDAVWIVHLSPRLRADDLSPTSLGWSPQERAQRRQDVYRLCEERVKNAQEHASAFILGQEWGSAVAIERVWIQNALIVRIRSSETHRALDSTLFFTDSLRWLPGVTEVERDGDAGISLIIPSTEDIPSLHVTQHIADEPQKNIRLLHAPELWKKGVEGEGVTIASIDSGVRYTHDALYQTFRGRVSKAMASERRVTFDYSFWFPSGTDVNKETPDTADEVGHGTHTVGTAVGQLGIGVAPKATWIAARAFDLHGAVKKSDFLLATQWVLCPTKVDGSHKNCSLGADVITGSFGVDRSDVETYKQWTWITHILQVWRAAGSYAVFASGNTNGFKCGSVYYPANREESVAVGALIGGYTLWGASGKGPSIEDDEENGKMVIKPDFVAPGAAIRSALSTADSAYTRMTGTSMAAPHLTGLLALLLSAAHKSKSFLVDADLLDSLRSTSSHELSKPFLVPSKCGNTSYNQYPNNIYGSGLPDVCAAAKKAFGIECVSTSTDRVTTNELMSVE</sequence>
<accession>A0A8K1C2H1</accession>
<dbReference type="SUPFAM" id="SSF52743">
    <property type="entry name" value="Subtilisin-like"/>
    <property type="match status" value="1"/>
</dbReference>
<dbReference type="Gene3D" id="3.40.50.200">
    <property type="entry name" value="Peptidase S8/S53 domain"/>
    <property type="match status" value="1"/>
</dbReference>
<name>A0A8K1C2H1_PYTOL</name>
<evidence type="ECO:0000256" key="7">
    <source>
        <dbReference type="PROSITE-ProRule" id="PRU01240"/>
    </source>
</evidence>
<reference evidence="10" key="1">
    <citation type="submission" date="2019-03" db="EMBL/GenBank/DDBJ databases">
        <title>Long read genome sequence of the mycoparasitic Pythium oligandrum ATCC 38472 isolated from sugarbeet rhizosphere.</title>
        <authorList>
            <person name="Gaulin E."/>
        </authorList>
    </citation>
    <scope>NUCLEOTIDE SEQUENCE</scope>
    <source>
        <strain evidence="10">ATCC 38472_TT</strain>
    </source>
</reference>
<dbReference type="PANTHER" id="PTHR43399">
    <property type="entry name" value="SUBTILISIN-RELATED"/>
    <property type="match status" value="1"/>
</dbReference>
<dbReference type="EMBL" id="SPLM01000148">
    <property type="protein sequence ID" value="TMW55240.1"/>
    <property type="molecule type" value="Genomic_DNA"/>
</dbReference>
<dbReference type="InterPro" id="IPR000209">
    <property type="entry name" value="Peptidase_S8/S53_dom"/>
</dbReference>
<dbReference type="PROSITE" id="PS51892">
    <property type="entry name" value="SUBTILASE"/>
    <property type="match status" value="1"/>
</dbReference>
<evidence type="ECO:0000256" key="4">
    <source>
        <dbReference type="ARBA" id="ARBA00022825"/>
    </source>
</evidence>
<dbReference type="EC" id="3.4.21.62" evidence="6"/>
<evidence type="ECO:0000259" key="9">
    <source>
        <dbReference type="Pfam" id="PF00082"/>
    </source>
</evidence>
<feature type="active site" description="Charge relay system" evidence="7">
    <location>
        <position position="198"/>
    </location>
</feature>
<feature type="signal peptide" evidence="8">
    <location>
        <begin position="1"/>
        <end position="19"/>
    </location>
</feature>
<keyword evidence="11" id="KW-1185">Reference proteome</keyword>
<dbReference type="GO" id="GO:0006508">
    <property type="term" value="P:proteolysis"/>
    <property type="evidence" value="ECO:0007669"/>
    <property type="project" value="UniProtKB-KW"/>
</dbReference>
<feature type="chain" id="PRO_5035470296" description="subtilisin" evidence="8">
    <location>
        <begin position="20"/>
        <end position="539"/>
    </location>
</feature>
<evidence type="ECO:0000313" key="11">
    <source>
        <dbReference type="Proteomes" id="UP000794436"/>
    </source>
</evidence>
<evidence type="ECO:0000256" key="1">
    <source>
        <dbReference type="ARBA" id="ARBA00011073"/>
    </source>
</evidence>
<dbReference type="AlphaFoldDB" id="A0A8K1C2H1"/>
<keyword evidence="4 7" id="KW-0720">Serine protease</keyword>
<keyword evidence="2 7" id="KW-0645">Protease</keyword>
<evidence type="ECO:0000256" key="5">
    <source>
        <dbReference type="ARBA" id="ARBA00023529"/>
    </source>
</evidence>
<keyword evidence="3 7" id="KW-0378">Hydrolase</keyword>
<dbReference type="PRINTS" id="PR00723">
    <property type="entry name" value="SUBTILISIN"/>
</dbReference>
<protein>
    <recommendedName>
        <fullName evidence="6">subtilisin</fullName>
        <ecNumber evidence="6">3.4.21.62</ecNumber>
    </recommendedName>
</protein>
<evidence type="ECO:0000313" key="10">
    <source>
        <dbReference type="EMBL" id="TMW55240.1"/>
    </source>
</evidence>
<feature type="active site" description="Charge relay system" evidence="7">
    <location>
        <position position="253"/>
    </location>
</feature>
<evidence type="ECO:0000256" key="3">
    <source>
        <dbReference type="ARBA" id="ARBA00022801"/>
    </source>
</evidence>
<dbReference type="Proteomes" id="UP000794436">
    <property type="component" value="Unassembled WGS sequence"/>
</dbReference>
<evidence type="ECO:0000256" key="2">
    <source>
        <dbReference type="ARBA" id="ARBA00022670"/>
    </source>
</evidence>
<dbReference type="OrthoDB" id="206201at2759"/>
<comment type="similarity">
    <text evidence="1 7">Belongs to the peptidase S8 family.</text>
</comment>
<dbReference type="InterPro" id="IPR051048">
    <property type="entry name" value="Peptidase_S8/S53_subtilisin"/>
</dbReference>
<evidence type="ECO:0000256" key="6">
    <source>
        <dbReference type="ARBA" id="ARBA00023619"/>
    </source>
</evidence>
<dbReference type="InterPro" id="IPR015500">
    <property type="entry name" value="Peptidase_S8_subtilisin-rel"/>
</dbReference>
<proteinExistence type="inferred from homology"/>
<organism evidence="10 11">
    <name type="scientific">Pythium oligandrum</name>
    <name type="common">Mycoparasitic fungus</name>
    <dbReference type="NCBI Taxonomy" id="41045"/>
    <lineage>
        <taxon>Eukaryota</taxon>
        <taxon>Sar</taxon>
        <taxon>Stramenopiles</taxon>
        <taxon>Oomycota</taxon>
        <taxon>Peronosporomycetes</taxon>
        <taxon>Pythiales</taxon>
        <taxon>Pythiaceae</taxon>
        <taxon>Pythium</taxon>
    </lineage>
</organism>
<gene>
    <name evidence="10" type="ORF">Poli38472_013131</name>
</gene>
<feature type="active site" description="Charge relay system" evidence="7">
    <location>
        <position position="439"/>
    </location>
</feature>
<keyword evidence="8" id="KW-0732">Signal</keyword>
<comment type="caution">
    <text evidence="10">The sequence shown here is derived from an EMBL/GenBank/DDBJ whole genome shotgun (WGS) entry which is preliminary data.</text>
</comment>
<dbReference type="Pfam" id="PF00082">
    <property type="entry name" value="Peptidase_S8"/>
    <property type="match status" value="1"/>
</dbReference>
<comment type="catalytic activity">
    <reaction evidence="5">
        <text>Hydrolysis of proteins with broad specificity for peptide bonds, and a preference for a large uncharged residue in P1. Hydrolyzes peptide amides.</text>
        <dbReference type="EC" id="3.4.21.62"/>
    </reaction>
</comment>
<evidence type="ECO:0000256" key="8">
    <source>
        <dbReference type="SAM" id="SignalP"/>
    </source>
</evidence>
<dbReference type="PANTHER" id="PTHR43399:SF4">
    <property type="entry name" value="CELL WALL-ASSOCIATED PROTEASE"/>
    <property type="match status" value="1"/>
</dbReference>
<dbReference type="InterPro" id="IPR036852">
    <property type="entry name" value="Peptidase_S8/S53_dom_sf"/>
</dbReference>